<proteinExistence type="predicted"/>
<evidence type="ECO:0000313" key="2">
    <source>
        <dbReference type="EMBL" id="SAM03635.1"/>
    </source>
</evidence>
<dbReference type="Proteomes" id="UP000078561">
    <property type="component" value="Unassembled WGS sequence"/>
</dbReference>
<evidence type="ECO:0000256" key="1">
    <source>
        <dbReference type="SAM" id="MobiDB-lite"/>
    </source>
</evidence>
<reference evidence="2" key="1">
    <citation type="submission" date="2016-04" db="EMBL/GenBank/DDBJ databases">
        <authorList>
            <person name="Evans L.H."/>
            <person name="Alamgir A."/>
            <person name="Owens N."/>
            <person name="Weber N.D."/>
            <person name="Virtaneva K."/>
            <person name="Barbian K."/>
            <person name="Babar A."/>
            <person name="Rosenke K."/>
        </authorList>
    </citation>
    <scope>NUCLEOTIDE SEQUENCE [LARGE SCALE GENOMIC DNA]</scope>
    <source>
        <strain evidence="2">CBS 101.48</strain>
    </source>
</reference>
<dbReference type="InParanoid" id="A0A163JVH0"/>
<evidence type="ECO:0000313" key="3">
    <source>
        <dbReference type="Proteomes" id="UP000078561"/>
    </source>
</evidence>
<organism evidence="2">
    <name type="scientific">Absidia glauca</name>
    <name type="common">Pin mould</name>
    <dbReference type="NCBI Taxonomy" id="4829"/>
    <lineage>
        <taxon>Eukaryota</taxon>
        <taxon>Fungi</taxon>
        <taxon>Fungi incertae sedis</taxon>
        <taxon>Mucoromycota</taxon>
        <taxon>Mucoromycotina</taxon>
        <taxon>Mucoromycetes</taxon>
        <taxon>Mucorales</taxon>
        <taxon>Cunninghamellaceae</taxon>
        <taxon>Absidia</taxon>
    </lineage>
</organism>
<accession>A0A163JVH0</accession>
<sequence length="171" mass="19596">MIDLLIVPSDMIHWRTSAIEPILNAKFLQWHPNEDIAVVKQIFRQVTKRAIRNIQKALGTSPLSTIPWTTIDEEVRSAGVQAFVEDARLLGFLFPSVNEETSARGRFLATVWLAKVWKNKYTYQRRLAVRKTPSSASQIAPDPSTQPREEELPSLHNIRRFVAFQPDVCEE</sequence>
<name>A0A163JVH0_ABSGL</name>
<dbReference type="AlphaFoldDB" id="A0A163JVH0"/>
<dbReference type="EMBL" id="LT554210">
    <property type="protein sequence ID" value="SAM03635.1"/>
    <property type="molecule type" value="Genomic_DNA"/>
</dbReference>
<feature type="region of interest" description="Disordered" evidence="1">
    <location>
        <begin position="132"/>
        <end position="154"/>
    </location>
</feature>
<protein>
    <submittedName>
        <fullName evidence="2">Uncharacterized protein</fullName>
    </submittedName>
</protein>
<gene>
    <name evidence="2" type="primary">ABSGL_09477.1 scaffold 11253</name>
</gene>
<keyword evidence="3" id="KW-1185">Reference proteome</keyword>
<feature type="compositionally biased region" description="Polar residues" evidence="1">
    <location>
        <begin position="132"/>
        <end position="146"/>
    </location>
</feature>